<dbReference type="InterPro" id="IPR013784">
    <property type="entry name" value="Carb-bd-like_fold"/>
</dbReference>
<dbReference type="SUPFAM" id="SSF49452">
    <property type="entry name" value="Starch-binding domain-like"/>
    <property type="match status" value="1"/>
</dbReference>
<dbReference type="Pfam" id="PF14686">
    <property type="entry name" value="fn3_3"/>
    <property type="match status" value="1"/>
</dbReference>
<dbReference type="Gene3D" id="2.60.40.1120">
    <property type="entry name" value="Carboxypeptidase-like, regulatory domain"/>
    <property type="match status" value="1"/>
</dbReference>
<evidence type="ECO:0000259" key="1">
    <source>
        <dbReference type="Pfam" id="PF14686"/>
    </source>
</evidence>
<protein>
    <recommendedName>
        <fullName evidence="1">Rhamnogalacturonan lyase domain-containing protein</fullName>
    </recommendedName>
</protein>
<proteinExistence type="predicted"/>
<dbReference type="EMBL" id="UOGG01000067">
    <property type="protein sequence ID" value="VAX28782.1"/>
    <property type="molecule type" value="Genomic_DNA"/>
</dbReference>
<feature type="domain" description="Rhamnogalacturonan lyase" evidence="1">
    <location>
        <begin position="215"/>
        <end position="260"/>
    </location>
</feature>
<sequence length="268" mass="29598">MKKIMLGILISVVALTLGAQTAFAKKAKYEEGDVSGGGSISGVISFKGDVPAPIMEDLSKGKNVEFCATHPDTKGTVRPRQKVMVKDGKLMNTVVFIENITKGKKWSTEMVKVDFRACDIFPKMTIIRKTPKGQKEGLLTITNQDAEILHNPHGYSVVGASRKTLFNKPLPSKGSSADVTKTFKRFKQKKDKHFFLQCDQHNYMEADGRIVWNPYYAVSSADGSFKIDNIPAGKYKVTAWHPYVGEVTQEITVTGGQEAKAEYELASK</sequence>
<gene>
    <name evidence="2" type="ORF">MNBD_NITROSPINAE05-1355</name>
</gene>
<organism evidence="2">
    <name type="scientific">hydrothermal vent metagenome</name>
    <dbReference type="NCBI Taxonomy" id="652676"/>
    <lineage>
        <taxon>unclassified sequences</taxon>
        <taxon>metagenomes</taxon>
        <taxon>ecological metagenomes</taxon>
    </lineage>
</organism>
<evidence type="ECO:0000313" key="2">
    <source>
        <dbReference type="EMBL" id="VAX28782.1"/>
    </source>
</evidence>
<accession>A0A3B1CKI2</accession>
<dbReference type="GO" id="GO:0030246">
    <property type="term" value="F:carbohydrate binding"/>
    <property type="evidence" value="ECO:0007669"/>
    <property type="project" value="InterPro"/>
</dbReference>
<reference evidence="2" key="1">
    <citation type="submission" date="2018-06" db="EMBL/GenBank/DDBJ databases">
        <authorList>
            <person name="Zhirakovskaya E."/>
        </authorList>
    </citation>
    <scope>NUCLEOTIDE SEQUENCE</scope>
</reference>
<dbReference type="AlphaFoldDB" id="A0A3B1CKI2"/>
<dbReference type="InterPro" id="IPR029413">
    <property type="entry name" value="RG-lyase_II"/>
</dbReference>
<name>A0A3B1CKI2_9ZZZZ</name>